<proteinExistence type="predicted"/>
<dbReference type="EMBL" id="JACVVK020000079">
    <property type="protein sequence ID" value="KAK7494895.1"/>
    <property type="molecule type" value="Genomic_DNA"/>
</dbReference>
<evidence type="ECO:0000313" key="3">
    <source>
        <dbReference type="Proteomes" id="UP001519460"/>
    </source>
</evidence>
<reference evidence="2 3" key="1">
    <citation type="journal article" date="2023" name="Sci. Data">
        <title>Genome assembly of the Korean intertidal mud-creeper Batillaria attramentaria.</title>
        <authorList>
            <person name="Patra A.K."/>
            <person name="Ho P.T."/>
            <person name="Jun S."/>
            <person name="Lee S.J."/>
            <person name="Kim Y."/>
            <person name="Won Y.J."/>
        </authorList>
    </citation>
    <scope>NUCLEOTIDE SEQUENCE [LARGE SCALE GENOMIC DNA]</scope>
    <source>
        <strain evidence="2">Wonlab-2016</strain>
    </source>
</reference>
<dbReference type="Proteomes" id="UP001519460">
    <property type="component" value="Unassembled WGS sequence"/>
</dbReference>
<gene>
    <name evidence="2" type="ORF">BaRGS_00013774</name>
</gene>
<keyword evidence="3" id="KW-1185">Reference proteome</keyword>
<evidence type="ECO:0000256" key="1">
    <source>
        <dbReference type="SAM" id="MobiDB-lite"/>
    </source>
</evidence>
<name>A0ABD0L688_9CAEN</name>
<feature type="compositionally biased region" description="Basic and acidic residues" evidence="1">
    <location>
        <begin position="74"/>
        <end position="84"/>
    </location>
</feature>
<feature type="region of interest" description="Disordered" evidence="1">
    <location>
        <begin position="1"/>
        <end position="161"/>
    </location>
</feature>
<accession>A0ABD0L688</accession>
<protein>
    <submittedName>
        <fullName evidence="2">Uncharacterized protein</fullName>
    </submittedName>
</protein>
<evidence type="ECO:0000313" key="2">
    <source>
        <dbReference type="EMBL" id="KAK7494895.1"/>
    </source>
</evidence>
<sequence>MPRRSSDNPDLYKFGEGTLSTSQMNPKDVRHAQNQTDGTNAATTASSAFPTAHLKACPKGQNARSYDQVTPDLTGDKLSAEKPVQESASCESLASPRDQAHVTDQDPEAGACSADGGCDERDLDEQAVRSGDRAISDNSTATEKSQKGRGKQMQKIEATRGQEEVEVNCLFLTKLSLQT</sequence>
<comment type="caution">
    <text evidence="2">The sequence shown here is derived from an EMBL/GenBank/DDBJ whole genome shotgun (WGS) entry which is preliminary data.</text>
</comment>
<feature type="compositionally biased region" description="Low complexity" evidence="1">
    <location>
        <begin position="36"/>
        <end position="52"/>
    </location>
</feature>
<dbReference type="AlphaFoldDB" id="A0ABD0L688"/>
<organism evidence="2 3">
    <name type="scientific">Batillaria attramentaria</name>
    <dbReference type="NCBI Taxonomy" id="370345"/>
    <lineage>
        <taxon>Eukaryota</taxon>
        <taxon>Metazoa</taxon>
        <taxon>Spiralia</taxon>
        <taxon>Lophotrochozoa</taxon>
        <taxon>Mollusca</taxon>
        <taxon>Gastropoda</taxon>
        <taxon>Caenogastropoda</taxon>
        <taxon>Sorbeoconcha</taxon>
        <taxon>Cerithioidea</taxon>
        <taxon>Batillariidae</taxon>
        <taxon>Batillaria</taxon>
    </lineage>
</organism>
<feature type="compositionally biased region" description="Basic and acidic residues" evidence="1">
    <location>
        <begin position="118"/>
        <end position="135"/>
    </location>
</feature>